<dbReference type="SUPFAM" id="SSF52949">
    <property type="entry name" value="Macro domain-like"/>
    <property type="match status" value="1"/>
</dbReference>
<dbReference type="Proteomes" id="UP000094256">
    <property type="component" value="Chromosome"/>
</dbReference>
<organism evidence="2 3">
    <name type="scientific">Sphingomonas panacis</name>
    <dbReference type="NCBI Taxonomy" id="1560345"/>
    <lineage>
        <taxon>Bacteria</taxon>
        <taxon>Pseudomonadati</taxon>
        <taxon>Pseudomonadota</taxon>
        <taxon>Alphaproteobacteria</taxon>
        <taxon>Sphingomonadales</taxon>
        <taxon>Sphingomonadaceae</taxon>
        <taxon>Sphingomonas</taxon>
    </lineage>
</organism>
<feature type="domain" description="Peptidase M17 leucyl aminopeptidase N-terminal" evidence="1">
    <location>
        <begin position="57"/>
        <end position="135"/>
    </location>
</feature>
<reference evidence="2 3" key="1">
    <citation type="submission" date="2016-01" db="EMBL/GenBank/DDBJ databases">
        <title>Complete genome and mega plasmid sequence of Sphingomonas panacis DCY99 elicits systemic resistance in rice to Xanthomonas oryzae.</title>
        <authorList>
            <person name="Kim Y.J."/>
            <person name="Yang D.C."/>
            <person name="Sing P."/>
        </authorList>
    </citation>
    <scope>NUCLEOTIDE SEQUENCE [LARGE SCALE GENOMIC DNA]</scope>
    <source>
        <strain evidence="2 3">DCY99</strain>
    </source>
</reference>
<dbReference type="InterPro" id="IPR043472">
    <property type="entry name" value="Macro_dom-like"/>
</dbReference>
<evidence type="ECO:0000313" key="3">
    <source>
        <dbReference type="Proteomes" id="UP000094256"/>
    </source>
</evidence>
<dbReference type="GO" id="GO:0070006">
    <property type="term" value="F:metalloaminopeptidase activity"/>
    <property type="evidence" value="ECO:0007669"/>
    <property type="project" value="InterPro"/>
</dbReference>
<proteinExistence type="predicted"/>
<dbReference type="KEGG" id="span:AWL63_15495"/>
<evidence type="ECO:0000313" key="2">
    <source>
        <dbReference type="EMBL" id="AOH85154.1"/>
    </source>
</evidence>
<dbReference type="RefSeq" id="WP_069205696.1">
    <property type="nucleotide sequence ID" value="NZ_CP014168.1"/>
</dbReference>
<gene>
    <name evidence="2" type="ORF">AWL63_15495</name>
</gene>
<dbReference type="GO" id="GO:0006508">
    <property type="term" value="P:proteolysis"/>
    <property type="evidence" value="ECO:0007669"/>
    <property type="project" value="InterPro"/>
</dbReference>
<evidence type="ECO:0000259" key="1">
    <source>
        <dbReference type="Pfam" id="PF02789"/>
    </source>
</evidence>
<sequence length="200" mass="20141">MTASTFSANDARAIGNWRGVEIAVAPRDAVTAQVEIAAAGMFTHELAADGPAGGLLDLDTAMGGAVTRLRSDGIFRAAPGEVLALSHVVPPVKASTVLLVGMGDPAAWEATTLHGAVSAAAAEVLRRDAASACFAPSLLDSGIHTVDPDAVAAQMLGGLLRGLAASPDTSLNVWIFCTGLAHIESTRAAFAKAFAALPSA</sequence>
<dbReference type="InterPro" id="IPR008283">
    <property type="entry name" value="Peptidase_M17_N"/>
</dbReference>
<dbReference type="Pfam" id="PF02789">
    <property type="entry name" value="Peptidase_M17_N"/>
    <property type="match status" value="1"/>
</dbReference>
<dbReference type="AlphaFoldDB" id="A0A1B3ZCK0"/>
<accession>A0A1B3ZCK0</accession>
<dbReference type="EMBL" id="CP014168">
    <property type="protein sequence ID" value="AOH85154.1"/>
    <property type="molecule type" value="Genomic_DNA"/>
</dbReference>
<dbReference type="OrthoDB" id="20531at2"/>
<dbReference type="Gene3D" id="3.40.220.10">
    <property type="entry name" value="Leucine Aminopeptidase, subunit E, domain 1"/>
    <property type="match status" value="1"/>
</dbReference>
<keyword evidence="3" id="KW-1185">Reference proteome</keyword>
<name>A0A1B3ZCK0_9SPHN</name>
<protein>
    <recommendedName>
        <fullName evidence="1">Peptidase M17 leucyl aminopeptidase N-terminal domain-containing protein</fullName>
    </recommendedName>
</protein>